<sequence length="396" mass="42037">MPRMRIDPALLVVLSGIVAALHIGKMPVAIPALRESMDIDMVEAGFLLAAVQFAGMLTGVLMGSVADSLGLKKSLVGGQLVLAMAGIGGAMVDAPSYLLAFRGLEGFGFLLSVLAAPALIRQLVPMHRLSLYLSFWGTYMPTGAALALLSGPLMMQLIGWRGWWIALGAISAAMALWVLSGVPVKPAPARVVESTVPNLWWRRLSLTLSNKAPWCVALAFAMYSSQWLAVIGFLPSIYEQAGFSKNLTGSLAALACLSNVIGNLAAGRLLHRGYQARNLLYFGYAAMALATMLAFHDSTNEWPVLRYLAAVMFSAIGGLVPGALFSMVIKAAPSEQTVSTTVGWMQQCSSTGQFLAPPGIALLASLAGGWHWTWMATGLASVIGIFFVSMLDTDKN</sequence>
<evidence type="ECO:0000256" key="3">
    <source>
        <dbReference type="ARBA" id="ARBA00022692"/>
    </source>
</evidence>
<dbReference type="InterPro" id="IPR020846">
    <property type="entry name" value="MFS_dom"/>
</dbReference>
<evidence type="ECO:0000313" key="8">
    <source>
        <dbReference type="EMBL" id="MBF1163916.1"/>
    </source>
</evidence>
<dbReference type="SUPFAM" id="SSF103473">
    <property type="entry name" value="MFS general substrate transporter"/>
    <property type="match status" value="1"/>
</dbReference>
<dbReference type="GO" id="GO:0005886">
    <property type="term" value="C:plasma membrane"/>
    <property type="evidence" value="ECO:0007669"/>
    <property type="project" value="UniProtKB-SubCell"/>
</dbReference>
<feature type="transmembrane region" description="Helical" evidence="6">
    <location>
        <begin position="212"/>
        <end position="235"/>
    </location>
</feature>
<reference evidence="8" key="1">
    <citation type="submission" date="2020-04" db="EMBL/GenBank/DDBJ databases">
        <title>Deep metagenomics examines the oral microbiome during advanced dental caries in children, revealing novel taxa and co-occurrences with host molecules.</title>
        <authorList>
            <person name="Baker J.L."/>
            <person name="Morton J.T."/>
            <person name="Dinis M."/>
            <person name="Alvarez R."/>
            <person name="Tran N.C."/>
            <person name="Knight R."/>
            <person name="Edlund A."/>
        </authorList>
    </citation>
    <scope>NUCLEOTIDE SEQUENCE</scope>
    <source>
        <strain evidence="8">JCVI_32_bin.24</strain>
    </source>
</reference>
<feature type="transmembrane region" description="Helical" evidence="6">
    <location>
        <begin position="307"/>
        <end position="329"/>
    </location>
</feature>
<dbReference type="Proteomes" id="UP000718593">
    <property type="component" value="Unassembled WGS sequence"/>
</dbReference>
<feature type="domain" description="Major facilitator superfamily (MFS) profile" evidence="7">
    <location>
        <begin position="8"/>
        <end position="396"/>
    </location>
</feature>
<feature type="transmembrane region" description="Helical" evidence="6">
    <location>
        <begin position="98"/>
        <end position="119"/>
    </location>
</feature>
<dbReference type="InterPro" id="IPR011701">
    <property type="entry name" value="MFS"/>
</dbReference>
<dbReference type="InterPro" id="IPR050189">
    <property type="entry name" value="MFS_Efflux_Transporters"/>
</dbReference>
<feature type="transmembrane region" description="Helical" evidence="6">
    <location>
        <begin position="162"/>
        <end position="180"/>
    </location>
</feature>
<evidence type="ECO:0000259" key="7">
    <source>
        <dbReference type="PROSITE" id="PS50850"/>
    </source>
</evidence>
<feature type="transmembrane region" description="Helical" evidence="6">
    <location>
        <begin position="278"/>
        <end position="295"/>
    </location>
</feature>
<name>A0A930BRC7_9RHOO</name>
<keyword evidence="4 6" id="KW-1133">Transmembrane helix</keyword>
<dbReference type="EMBL" id="JABZMI010000024">
    <property type="protein sequence ID" value="MBF1163916.1"/>
    <property type="molecule type" value="Genomic_DNA"/>
</dbReference>
<evidence type="ECO:0000256" key="4">
    <source>
        <dbReference type="ARBA" id="ARBA00022989"/>
    </source>
</evidence>
<feature type="transmembrane region" description="Helical" evidence="6">
    <location>
        <begin position="131"/>
        <end position="150"/>
    </location>
</feature>
<protein>
    <submittedName>
        <fullName evidence="8">MFS transporter</fullName>
    </submittedName>
</protein>
<proteinExistence type="predicted"/>
<feature type="transmembrane region" description="Helical" evidence="6">
    <location>
        <begin position="247"/>
        <end position="266"/>
    </location>
</feature>
<dbReference type="Pfam" id="PF07690">
    <property type="entry name" value="MFS_1"/>
    <property type="match status" value="1"/>
</dbReference>
<dbReference type="PANTHER" id="PTHR43124">
    <property type="entry name" value="PURINE EFFLUX PUMP PBUE"/>
    <property type="match status" value="1"/>
</dbReference>
<dbReference type="GO" id="GO:0022857">
    <property type="term" value="F:transmembrane transporter activity"/>
    <property type="evidence" value="ECO:0007669"/>
    <property type="project" value="InterPro"/>
</dbReference>
<accession>A0A930BRC7</accession>
<dbReference type="PANTHER" id="PTHR43124:SF3">
    <property type="entry name" value="CHLORAMPHENICOL EFFLUX PUMP RV0191"/>
    <property type="match status" value="1"/>
</dbReference>
<keyword evidence="5 6" id="KW-0472">Membrane</keyword>
<evidence type="ECO:0000256" key="1">
    <source>
        <dbReference type="ARBA" id="ARBA00004651"/>
    </source>
</evidence>
<evidence type="ECO:0000313" key="9">
    <source>
        <dbReference type="Proteomes" id="UP000718593"/>
    </source>
</evidence>
<keyword evidence="3 6" id="KW-0812">Transmembrane</keyword>
<dbReference type="Gene3D" id="1.20.1250.20">
    <property type="entry name" value="MFS general substrate transporter like domains"/>
    <property type="match status" value="1"/>
</dbReference>
<comment type="subcellular location">
    <subcellularLocation>
        <location evidence="1">Cell membrane</location>
        <topology evidence="1">Multi-pass membrane protein</topology>
    </subcellularLocation>
</comment>
<dbReference type="AlphaFoldDB" id="A0A930BRC7"/>
<keyword evidence="2" id="KW-1003">Cell membrane</keyword>
<feature type="transmembrane region" description="Helical" evidence="6">
    <location>
        <begin position="374"/>
        <end position="391"/>
    </location>
</feature>
<dbReference type="CDD" id="cd06174">
    <property type="entry name" value="MFS"/>
    <property type="match status" value="1"/>
</dbReference>
<dbReference type="PROSITE" id="PS50850">
    <property type="entry name" value="MFS"/>
    <property type="match status" value="1"/>
</dbReference>
<comment type="caution">
    <text evidence="8">The sequence shown here is derived from an EMBL/GenBank/DDBJ whole genome shotgun (WGS) entry which is preliminary data.</text>
</comment>
<evidence type="ECO:0000256" key="2">
    <source>
        <dbReference type="ARBA" id="ARBA00022475"/>
    </source>
</evidence>
<evidence type="ECO:0000256" key="6">
    <source>
        <dbReference type="SAM" id="Phobius"/>
    </source>
</evidence>
<organism evidence="8 9">
    <name type="scientific">Dechloromonas agitata</name>
    <dbReference type="NCBI Taxonomy" id="73030"/>
    <lineage>
        <taxon>Bacteria</taxon>
        <taxon>Pseudomonadati</taxon>
        <taxon>Pseudomonadota</taxon>
        <taxon>Betaproteobacteria</taxon>
        <taxon>Rhodocyclales</taxon>
        <taxon>Azonexaceae</taxon>
        <taxon>Dechloromonas</taxon>
    </lineage>
</organism>
<feature type="transmembrane region" description="Helical" evidence="6">
    <location>
        <begin position="44"/>
        <end position="63"/>
    </location>
</feature>
<gene>
    <name evidence="8" type="ORF">HXL68_02640</name>
</gene>
<feature type="transmembrane region" description="Helical" evidence="6">
    <location>
        <begin position="350"/>
        <end position="368"/>
    </location>
</feature>
<evidence type="ECO:0000256" key="5">
    <source>
        <dbReference type="ARBA" id="ARBA00023136"/>
    </source>
</evidence>
<dbReference type="InterPro" id="IPR036259">
    <property type="entry name" value="MFS_trans_sf"/>
</dbReference>